<sequence>MVRRVSGPDPAPVAIGPAGQPVERADAARNRARALRAAGRLCAARGVAGVTMDDVAAEAGVGKGTLYRRFGDKGGLAMALLGERERGFQERLLSGPPPLGPGAGAVDRLIAFVEGYVRLVWDNIDLLEMSETNAPGARFRSGAHALWVSHCRILLAEAGAVDPDLRADALLAALSAEQIRHWSADQERDLSELARSLADLARALAS</sequence>
<dbReference type="InterPro" id="IPR023772">
    <property type="entry name" value="DNA-bd_HTH_TetR-type_CS"/>
</dbReference>
<dbReference type="PANTHER" id="PTHR30055:SF209">
    <property type="entry name" value="POSSIBLE TRANSCRIPTIONAL REGULATORY PROTEIN (PROBABLY TETR-FAMILY)"/>
    <property type="match status" value="1"/>
</dbReference>
<feature type="domain" description="HTH tetR-type" evidence="4">
    <location>
        <begin position="28"/>
        <end position="88"/>
    </location>
</feature>
<comment type="caution">
    <text evidence="5">The sequence shown here is derived from an EMBL/GenBank/DDBJ whole genome shotgun (WGS) entry which is preliminary data.</text>
</comment>
<dbReference type="InterPro" id="IPR009057">
    <property type="entry name" value="Homeodomain-like_sf"/>
</dbReference>
<organism evidence="5 6">
    <name type="scientific">Occultella gossypii</name>
    <dbReference type="NCBI Taxonomy" id="2800820"/>
    <lineage>
        <taxon>Bacteria</taxon>
        <taxon>Bacillati</taxon>
        <taxon>Actinomycetota</taxon>
        <taxon>Actinomycetes</taxon>
        <taxon>Micrococcales</taxon>
        <taxon>Ruaniaceae</taxon>
        <taxon>Occultella</taxon>
    </lineage>
</organism>
<keyword evidence="6" id="KW-1185">Reference proteome</keyword>
<proteinExistence type="predicted"/>
<dbReference type="RefSeq" id="WP_223403042.1">
    <property type="nucleotide sequence ID" value="NZ_JAGSHT010000003.1"/>
</dbReference>
<dbReference type="PANTHER" id="PTHR30055">
    <property type="entry name" value="HTH-TYPE TRANSCRIPTIONAL REGULATOR RUTR"/>
    <property type="match status" value="1"/>
</dbReference>
<evidence type="ECO:0000313" key="6">
    <source>
        <dbReference type="Proteomes" id="UP000826651"/>
    </source>
</evidence>
<accession>A0ABS7S4S2</accession>
<evidence type="ECO:0000256" key="2">
    <source>
        <dbReference type="PROSITE-ProRule" id="PRU00335"/>
    </source>
</evidence>
<keyword evidence="1 2" id="KW-0238">DNA-binding</keyword>
<dbReference type="EMBL" id="JAGSHT010000003">
    <property type="protein sequence ID" value="MBZ2195292.1"/>
    <property type="molecule type" value="Genomic_DNA"/>
</dbReference>
<dbReference type="PROSITE" id="PS50977">
    <property type="entry name" value="HTH_TETR_2"/>
    <property type="match status" value="1"/>
</dbReference>
<gene>
    <name evidence="5" type="ORF">KCQ71_03945</name>
</gene>
<evidence type="ECO:0000256" key="1">
    <source>
        <dbReference type="ARBA" id="ARBA00023125"/>
    </source>
</evidence>
<feature type="DNA-binding region" description="H-T-H motif" evidence="2">
    <location>
        <begin position="51"/>
        <end position="70"/>
    </location>
</feature>
<evidence type="ECO:0000313" key="5">
    <source>
        <dbReference type="EMBL" id="MBZ2195292.1"/>
    </source>
</evidence>
<evidence type="ECO:0000256" key="3">
    <source>
        <dbReference type="SAM" id="MobiDB-lite"/>
    </source>
</evidence>
<dbReference type="PRINTS" id="PR00455">
    <property type="entry name" value="HTHTETR"/>
</dbReference>
<dbReference type="Pfam" id="PF00440">
    <property type="entry name" value="TetR_N"/>
    <property type="match status" value="1"/>
</dbReference>
<feature type="region of interest" description="Disordered" evidence="3">
    <location>
        <begin position="1"/>
        <end position="22"/>
    </location>
</feature>
<reference evidence="5 6" key="1">
    <citation type="submission" date="2021-04" db="EMBL/GenBank/DDBJ databases">
        <title>Ruania sp. nov., isolated from sandy soil of mangrove forest.</title>
        <authorList>
            <person name="Ge X."/>
            <person name="Huang R."/>
            <person name="Liu W."/>
        </authorList>
    </citation>
    <scope>NUCLEOTIDE SEQUENCE [LARGE SCALE GENOMIC DNA]</scope>
    <source>
        <strain evidence="5 6">N2-46</strain>
    </source>
</reference>
<dbReference type="SUPFAM" id="SSF46689">
    <property type="entry name" value="Homeodomain-like"/>
    <property type="match status" value="1"/>
</dbReference>
<dbReference type="Proteomes" id="UP000826651">
    <property type="component" value="Unassembled WGS sequence"/>
</dbReference>
<dbReference type="Gene3D" id="1.10.357.10">
    <property type="entry name" value="Tetracycline Repressor, domain 2"/>
    <property type="match status" value="1"/>
</dbReference>
<dbReference type="InterPro" id="IPR050109">
    <property type="entry name" value="HTH-type_TetR-like_transc_reg"/>
</dbReference>
<name>A0ABS7S4S2_9MICO</name>
<dbReference type="PROSITE" id="PS01081">
    <property type="entry name" value="HTH_TETR_1"/>
    <property type="match status" value="1"/>
</dbReference>
<evidence type="ECO:0000259" key="4">
    <source>
        <dbReference type="PROSITE" id="PS50977"/>
    </source>
</evidence>
<protein>
    <submittedName>
        <fullName evidence="5">Helix-turn-helix transcriptional regulator</fullName>
    </submittedName>
</protein>
<dbReference type="InterPro" id="IPR001647">
    <property type="entry name" value="HTH_TetR"/>
</dbReference>